<dbReference type="RefSeq" id="WP_018278717.1">
    <property type="nucleotide sequence ID" value="NZ_CDOF01000022.1"/>
</dbReference>
<evidence type="ECO:0000313" key="2">
    <source>
        <dbReference type="EMBL" id="CEN38687.1"/>
    </source>
</evidence>
<dbReference type="AlphaFoldDB" id="A0A0B7HLG0"/>
<dbReference type="InterPro" id="IPR018958">
    <property type="entry name" value="Knr4/Smi1-like_dom"/>
</dbReference>
<feature type="domain" description="Knr4/Smi1-like" evidence="1">
    <location>
        <begin position="35"/>
        <end position="153"/>
    </location>
</feature>
<dbReference type="Pfam" id="PF09346">
    <property type="entry name" value="SMI1_KNR4"/>
    <property type="match status" value="1"/>
</dbReference>
<organism evidence="2 3">
    <name type="scientific">Capnocytophaga cynodegmi</name>
    <dbReference type="NCBI Taxonomy" id="28189"/>
    <lineage>
        <taxon>Bacteria</taxon>
        <taxon>Pseudomonadati</taxon>
        <taxon>Bacteroidota</taxon>
        <taxon>Flavobacteriia</taxon>
        <taxon>Flavobacteriales</taxon>
        <taxon>Flavobacteriaceae</taxon>
        <taxon>Capnocytophaga</taxon>
    </lineage>
</organism>
<protein>
    <submittedName>
        <fullName evidence="2">SMI1 / KNR4 family protein</fullName>
    </submittedName>
</protein>
<dbReference type="Gene3D" id="3.40.1580.10">
    <property type="entry name" value="SMI1/KNR4-like"/>
    <property type="match status" value="1"/>
</dbReference>
<evidence type="ECO:0000313" key="3">
    <source>
        <dbReference type="Proteomes" id="UP000038083"/>
    </source>
</evidence>
<proteinExistence type="predicted"/>
<dbReference type="EMBL" id="CDOG01000023">
    <property type="protein sequence ID" value="CEN38687.1"/>
    <property type="molecule type" value="Genomic_DNA"/>
</dbReference>
<evidence type="ECO:0000259" key="1">
    <source>
        <dbReference type="SMART" id="SM00860"/>
    </source>
</evidence>
<dbReference type="InterPro" id="IPR037883">
    <property type="entry name" value="Knr4/Smi1-like_sf"/>
</dbReference>
<dbReference type="SMART" id="SM00860">
    <property type="entry name" value="SMI1_KNR4"/>
    <property type="match status" value="1"/>
</dbReference>
<accession>A0A0B7HLG0</accession>
<sequence length="166" mass="19368">MNSKLFENINQLISKSKGEMIPYGNDKHRFELKRPVSEEEITQFEKLHNITFPTDYKEFLLSVGACTLFGTEYGLGIDFLPPDEIFDWSRQVFEGTGVDLFPSFLIIGSDNGHPMGFLIEKQENNFGVFYADIPPEYWEEDTDFMNFNDWLKDLIQELVILKTSFR</sequence>
<name>A0A0B7HLG0_9FLAO</name>
<reference evidence="2 3" key="1">
    <citation type="submission" date="2015-01" db="EMBL/GenBank/DDBJ databases">
        <authorList>
            <person name="MANFREDI Pablo"/>
        </authorList>
    </citation>
    <scope>NUCLEOTIDE SEQUENCE [LARGE SCALE GENOMIC DNA]</scope>
    <source>
        <strain evidence="2 3">Ccy74</strain>
    </source>
</reference>
<dbReference type="Proteomes" id="UP000038083">
    <property type="component" value="Unassembled WGS sequence"/>
</dbReference>
<dbReference type="OrthoDB" id="6424941at2"/>
<dbReference type="SUPFAM" id="SSF160631">
    <property type="entry name" value="SMI1/KNR4-like"/>
    <property type="match status" value="1"/>
</dbReference>
<gene>
    <name evidence="2" type="ORF">CCYN74_30236</name>
</gene>